<keyword evidence="2" id="KW-1133">Transmembrane helix</keyword>
<proteinExistence type="predicted"/>
<evidence type="ECO:0000256" key="1">
    <source>
        <dbReference type="SAM" id="MobiDB-lite"/>
    </source>
</evidence>
<dbReference type="EMBL" id="JBBUTG010000004">
    <property type="protein sequence ID" value="MEK8031128.1"/>
    <property type="molecule type" value="Genomic_DNA"/>
</dbReference>
<dbReference type="RefSeq" id="WP_341425490.1">
    <property type="nucleotide sequence ID" value="NZ_JBBUTG010000004.1"/>
</dbReference>
<evidence type="ECO:0000313" key="4">
    <source>
        <dbReference type="Proteomes" id="UP001371218"/>
    </source>
</evidence>
<feature type="compositionally biased region" description="Pro residues" evidence="1">
    <location>
        <begin position="83"/>
        <end position="96"/>
    </location>
</feature>
<keyword evidence="4" id="KW-1185">Reference proteome</keyword>
<evidence type="ECO:0008006" key="5">
    <source>
        <dbReference type="Google" id="ProtNLM"/>
    </source>
</evidence>
<sequence>MSCFRVLAALVLTLLALGVGVCGLCVVAAGNSGEDRSIGMGLMLLAGLMLIGGITLWTRKRSAEPEATPDDAHTAGKANTEAPPSPSPSPSPSDDR</sequence>
<protein>
    <recommendedName>
        <fullName evidence="5">LPXTG cell wall anchor domain-containing protein</fullName>
    </recommendedName>
</protein>
<feature type="region of interest" description="Disordered" evidence="1">
    <location>
        <begin position="62"/>
        <end position="96"/>
    </location>
</feature>
<reference evidence="3 4" key="1">
    <citation type="submission" date="2024-04" db="EMBL/GenBank/DDBJ databases">
        <title>Novel species of the genus Ideonella isolated from streams.</title>
        <authorList>
            <person name="Lu H."/>
        </authorList>
    </citation>
    <scope>NUCLEOTIDE SEQUENCE [LARGE SCALE GENOMIC DNA]</scope>
    <source>
        <strain evidence="3 4">DXS29W</strain>
    </source>
</reference>
<keyword evidence="2" id="KW-0812">Transmembrane</keyword>
<gene>
    <name evidence="3" type="ORF">AACH06_09910</name>
</gene>
<accession>A0ABU9BNU7</accession>
<name>A0ABU9BNU7_9BURK</name>
<comment type="caution">
    <text evidence="3">The sequence shown here is derived from an EMBL/GenBank/DDBJ whole genome shotgun (WGS) entry which is preliminary data.</text>
</comment>
<keyword evidence="2" id="KW-0472">Membrane</keyword>
<feature type="transmembrane region" description="Helical" evidence="2">
    <location>
        <begin position="38"/>
        <end position="57"/>
    </location>
</feature>
<dbReference type="Proteomes" id="UP001371218">
    <property type="component" value="Unassembled WGS sequence"/>
</dbReference>
<organism evidence="3 4">
    <name type="scientific">Ideonella lacteola</name>
    <dbReference type="NCBI Taxonomy" id="2984193"/>
    <lineage>
        <taxon>Bacteria</taxon>
        <taxon>Pseudomonadati</taxon>
        <taxon>Pseudomonadota</taxon>
        <taxon>Betaproteobacteria</taxon>
        <taxon>Burkholderiales</taxon>
        <taxon>Sphaerotilaceae</taxon>
        <taxon>Ideonella</taxon>
    </lineage>
</organism>
<evidence type="ECO:0000313" key="3">
    <source>
        <dbReference type="EMBL" id="MEK8031128.1"/>
    </source>
</evidence>
<evidence type="ECO:0000256" key="2">
    <source>
        <dbReference type="SAM" id="Phobius"/>
    </source>
</evidence>